<sequence>MITIVVCRMLEQEYYKPESGQFISEDTYKGTLGNPQSQNGYTYVWNNPINFIDPSGFDPVTVGHVYDIEGPYQGKTESYVGSTAQELLERMGKHKWKALVADPATTVTTYEVKAELNVAESARGTQRSALNEALRAAEQQVIDKKGGKDALLNDRNAATKENGEYWTVKHKVEIDMNSSKLSLKGGAPVGAFAGFALWDAFLAYRSMVTSKYEFAPYLLEDGGGVFTIGYGRNGWLDSTKYWKTYQTGPMAEQKVYVGEDDFDFWKKEAQALWGRLDFWGNFVPGLLNPVLPVVDPNEA</sequence>
<reference evidence="1 2" key="1">
    <citation type="submission" date="2019-10" db="EMBL/GenBank/DDBJ databases">
        <title>Description of Paenibacillus terrestris sp. nov.</title>
        <authorList>
            <person name="Carlier A."/>
            <person name="Qi S."/>
        </authorList>
    </citation>
    <scope>NUCLEOTIDE SEQUENCE [LARGE SCALE GENOMIC DNA]</scope>
    <source>
        <strain evidence="1 2">LMG 31458</strain>
    </source>
</reference>
<keyword evidence="2" id="KW-1185">Reference proteome</keyword>
<dbReference type="Proteomes" id="UP000616779">
    <property type="component" value="Unassembled WGS sequence"/>
</dbReference>
<organism evidence="1 2">
    <name type="scientific">Paenibacillus phytorum</name>
    <dbReference type="NCBI Taxonomy" id="2654977"/>
    <lineage>
        <taxon>Bacteria</taxon>
        <taxon>Bacillati</taxon>
        <taxon>Bacillota</taxon>
        <taxon>Bacilli</taxon>
        <taxon>Bacillales</taxon>
        <taxon>Paenibacillaceae</taxon>
        <taxon>Paenibacillus</taxon>
    </lineage>
</organism>
<proteinExistence type="predicted"/>
<evidence type="ECO:0000313" key="2">
    <source>
        <dbReference type="Proteomes" id="UP000616779"/>
    </source>
</evidence>
<protein>
    <recommendedName>
        <fullName evidence="3">RHS repeat-associated core domain-containing protein</fullName>
    </recommendedName>
</protein>
<comment type="caution">
    <text evidence="1">The sequence shown here is derived from an EMBL/GenBank/DDBJ whole genome shotgun (WGS) entry which is preliminary data.</text>
</comment>
<dbReference type="Gene3D" id="2.180.10.10">
    <property type="entry name" value="RHS repeat-associated core"/>
    <property type="match status" value="1"/>
</dbReference>
<gene>
    <name evidence="1" type="ORF">GC098_10280</name>
</gene>
<evidence type="ECO:0000313" key="1">
    <source>
        <dbReference type="EMBL" id="NOU71802.1"/>
    </source>
</evidence>
<accession>A0ABX1XTE5</accession>
<dbReference type="NCBIfam" id="TIGR03696">
    <property type="entry name" value="Rhs_assc_core"/>
    <property type="match status" value="1"/>
</dbReference>
<dbReference type="InterPro" id="IPR022385">
    <property type="entry name" value="Rhs_assc_core"/>
</dbReference>
<evidence type="ECO:0008006" key="3">
    <source>
        <dbReference type="Google" id="ProtNLM"/>
    </source>
</evidence>
<dbReference type="EMBL" id="WHOA01000079">
    <property type="protein sequence ID" value="NOU71802.1"/>
    <property type="molecule type" value="Genomic_DNA"/>
</dbReference>
<name>A0ABX1XTE5_9BACL</name>